<evidence type="ECO:0000256" key="4">
    <source>
        <dbReference type="ARBA" id="ARBA00022932"/>
    </source>
</evidence>
<protein>
    <submittedName>
        <fullName evidence="6">DNA polymerase III subunit delta</fullName>
        <ecNumber evidence="6">2.7.7.7</ecNumber>
    </submittedName>
</protein>
<name>A0ABT7U783_9BACE</name>
<dbReference type="EMBL" id="JAUDCF010000029">
    <property type="protein sequence ID" value="MDM8146385.1"/>
    <property type="molecule type" value="Genomic_DNA"/>
</dbReference>
<keyword evidence="4" id="KW-0239">DNA-directed DNA polymerase</keyword>
<dbReference type="InterPro" id="IPR027417">
    <property type="entry name" value="P-loop_NTPase"/>
</dbReference>
<dbReference type="Gene3D" id="1.10.8.60">
    <property type="match status" value="1"/>
</dbReference>
<evidence type="ECO:0000313" key="7">
    <source>
        <dbReference type="Proteomes" id="UP001228403"/>
    </source>
</evidence>
<accession>A0ABT7U783</accession>
<dbReference type="Gene3D" id="3.40.50.300">
    <property type="entry name" value="P-loop containing nucleotide triphosphate hydrolases"/>
    <property type="match status" value="1"/>
</dbReference>
<dbReference type="PANTHER" id="PTHR34388:SF1">
    <property type="entry name" value="DNA POLYMERASE III SUBUNIT DELTA"/>
    <property type="match status" value="1"/>
</dbReference>
<dbReference type="NCBIfam" id="TIGR01128">
    <property type="entry name" value="holA"/>
    <property type="match status" value="1"/>
</dbReference>
<sequence>MVAKQQDITYEEIVRRIRAKDFSPVYYLMGEEPYYIDKISDYIVDTVLSPEERDFNLTILYGQGTSMNTVVDAARRFPVMATHQVVLVKEAQHIDDKDRLAEYLQKPQTSTILIFCHKNGSLDRRKKIAEEIKNKGILYESRRLYDTQLPVFISSYLKRQGFQIEPQAALILSNYVGSDLCRMAGELDKLTVAATGGRNLITAEDVETRVGISKEFNNFELLNALVEKDIYKANLIVKYYNSNPKSFSLQVTLSVLFNFYSNLMQAYYAPQKTDEGIAQWLEQPKWQVSRNIVPAMKKYSGVKVMKIISEIRNADIRSKGIESTGNTTPGQLLQDLVFFILH</sequence>
<reference evidence="7" key="1">
    <citation type="submission" date="2023-07" db="EMBL/GenBank/DDBJ databases">
        <title>Identification and characterization of horizontal gene transfer across gut microbiota members of farm animals based on homology search.</title>
        <authorList>
            <person name="Schwarzerova J."/>
            <person name="Nykrynova M."/>
            <person name="Jureckova K."/>
            <person name="Cejkova D."/>
            <person name="Rychlik I."/>
        </authorList>
    </citation>
    <scope>NUCLEOTIDE SEQUENCE [LARGE SCALE GENOMIC DNA]</scope>
    <source>
        <strain evidence="7">ET4</strain>
    </source>
</reference>
<dbReference type="GO" id="GO:0003887">
    <property type="term" value="F:DNA-directed DNA polymerase activity"/>
    <property type="evidence" value="ECO:0007669"/>
    <property type="project" value="UniProtKB-EC"/>
</dbReference>
<dbReference type="Pfam" id="PF06144">
    <property type="entry name" value="DNA_pol3_delta"/>
    <property type="match status" value="1"/>
</dbReference>
<keyword evidence="2 6" id="KW-0548">Nucleotidyltransferase</keyword>
<dbReference type="InterPro" id="IPR010372">
    <property type="entry name" value="DNA_pol3_delta_N"/>
</dbReference>
<keyword evidence="3" id="KW-0235">DNA replication</keyword>
<gene>
    <name evidence="6" type="primary">holA</name>
    <name evidence="6" type="ORF">QUW02_10730</name>
</gene>
<dbReference type="Proteomes" id="UP001228403">
    <property type="component" value="Unassembled WGS sequence"/>
</dbReference>
<dbReference type="SUPFAM" id="SSF52540">
    <property type="entry name" value="P-loop containing nucleoside triphosphate hydrolases"/>
    <property type="match status" value="1"/>
</dbReference>
<organism evidence="6 7">
    <name type="scientific">Bacteroides eggerthii</name>
    <dbReference type="NCBI Taxonomy" id="28111"/>
    <lineage>
        <taxon>Bacteria</taxon>
        <taxon>Pseudomonadati</taxon>
        <taxon>Bacteroidota</taxon>
        <taxon>Bacteroidia</taxon>
        <taxon>Bacteroidales</taxon>
        <taxon>Bacteroidaceae</taxon>
        <taxon>Bacteroides</taxon>
    </lineage>
</organism>
<evidence type="ECO:0000259" key="5">
    <source>
        <dbReference type="Pfam" id="PF06144"/>
    </source>
</evidence>
<dbReference type="Gene3D" id="1.20.272.10">
    <property type="match status" value="1"/>
</dbReference>
<keyword evidence="7" id="KW-1185">Reference proteome</keyword>
<dbReference type="EC" id="2.7.7.7" evidence="6"/>
<feature type="domain" description="DNA polymerase III delta N-terminal" evidence="5">
    <location>
        <begin position="26"/>
        <end position="138"/>
    </location>
</feature>
<comment type="caution">
    <text evidence="6">The sequence shown here is derived from an EMBL/GenBank/DDBJ whole genome shotgun (WGS) entry which is preliminary data.</text>
</comment>
<evidence type="ECO:0000256" key="1">
    <source>
        <dbReference type="ARBA" id="ARBA00022679"/>
    </source>
</evidence>
<keyword evidence="1 6" id="KW-0808">Transferase</keyword>
<dbReference type="PANTHER" id="PTHR34388">
    <property type="entry name" value="DNA POLYMERASE III SUBUNIT DELTA"/>
    <property type="match status" value="1"/>
</dbReference>
<evidence type="ECO:0000313" key="6">
    <source>
        <dbReference type="EMBL" id="MDM8146385.1"/>
    </source>
</evidence>
<evidence type="ECO:0000256" key="3">
    <source>
        <dbReference type="ARBA" id="ARBA00022705"/>
    </source>
</evidence>
<dbReference type="InterPro" id="IPR005790">
    <property type="entry name" value="DNA_polIII_delta"/>
</dbReference>
<proteinExistence type="predicted"/>
<evidence type="ECO:0000256" key="2">
    <source>
        <dbReference type="ARBA" id="ARBA00022695"/>
    </source>
</evidence>